<dbReference type="PROSITE" id="PS51296">
    <property type="entry name" value="RIESKE"/>
    <property type="match status" value="1"/>
</dbReference>
<evidence type="ECO:0000256" key="3">
    <source>
        <dbReference type="ARBA" id="ARBA00022714"/>
    </source>
</evidence>
<evidence type="ECO:0000256" key="8">
    <source>
        <dbReference type="ARBA" id="ARBA00029586"/>
    </source>
</evidence>
<dbReference type="PANTHER" id="PTHR10134">
    <property type="entry name" value="CYTOCHROME B-C1 COMPLEX SUBUNIT RIESKE, MITOCHONDRIAL"/>
    <property type="match status" value="1"/>
</dbReference>
<keyword evidence="3" id="KW-0001">2Fe-2S</keyword>
<dbReference type="GO" id="GO:0016705">
    <property type="term" value="F:oxidoreductase activity, acting on paired donors, with incorporation or reduction of molecular oxygen"/>
    <property type="evidence" value="ECO:0007669"/>
    <property type="project" value="UniProtKB-ARBA"/>
</dbReference>
<protein>
    <recommendedName>
        <fullName evidence="2">Cytochrome bc1 complex Rieske iron-sulfur subunit</fullName>
    </recommendedName>
    <alternativeName>
        <fullName evidence="8">Cytochrome bc1 reductase complex subunit QcrA</fullName>
    </alternativeName>
</protein>
<dbReference type="InterPro" id="IPR005805">
    <property type="entry name" value="Rieske_Fe-S_prot_C"/>
</dbReference>
<dbReference type="InterPro" id="IPR006311">
    <property type="entry name" value="TAT_signal"/>
</dbReference>
<evidence type="ECO:0000313" key="12">
    <source>
        <dbReference type="Proteomes" id="UP000253790"/>
    </source>
</evidence>
<evidence type="ECO:0000256" key="7">
    <source>
        <dbReference type="ARBA" id="ARBA00023157"/>
    </source>
</evidence>
<feature type="domain" description="Rieske" evidence="10">
    <location>
        <begin position="55"/>
        <end position="147"/>
    </location>
</feature>
<organism evidence="11 12">
    <name type="scientific">Ornithinimicrobium avium</name>
    <dbReference type="NCBI Taxonomy" id="2283195"/>
    <lineage>
        <taxon>Bacteria</taxon>
        <taxon>Bacillati</taxon>
        <taxon>Actinomycetota</taxon>
        <taxon>Actinomycetes</taxon>
        <taxon>Micrococcales</taxon>
        <taxon>Ornithinimicrobiaceae</taxon>
        <taxon>Ornithinimicrobium</taxon>
    </lineage>
</organism>
<accession>A0A345NJC6</accession>
<reference evidence="11 12" key="1">
    <citation type="submission" date="2018-07" db="EMBL/GenBank/DDBJ databases">
        <title>Complete genome sequencing of Ornithinimicrobium sp. AMA3305.</title>
        <authorList>
            <person name="Bae J.-W."/>
        </authorList>
    </citation>
    <scope>NUCLEOTIDE SEQUENCE [LARGE SCALE GENOMIC DNA]</scope>
    <source>
        <strain evidence="11 12">AMA3305</strain>
    </source>
</reference>
<dbReference type="OrthoDB" id="25106at2"/>
<keyword evidence="7" id="KW-1015">Disulfide bond</keyword>
<name>A0A345NJC6_9MICO</name>
<keyword evidence="12" id="KW-1185">Reference proteome</keyword>
<dbReference type="Proteomes" id="UP000253790">
    <property type="component" value="Chromosome"/>
</dbReference>
<evidence type="ECO:0000256" key="2">
    <source>
        <dbReference type="ARBA" id="ARBA00015816"/>
    </source>
</evidence>
<keyword evidence="6" id="KW-0411">Iron-sulfur</keyword>
<evidence type="ECO:0000259" key="10">
    <source>
        <dbReference type="PROSITE" id="PS51296"/>
    </source>
</evidence>
<dbReference type="GO" id="GO:0016020">
    <property type="term" value="C:membrane"/>
    <property type="evidence" value="ECO:0007669"/>
    <property type="project" value="InterPro"/>
</dbReference>
<evidence type="ECO:0000313" key="11">
    <source>
        <dbReference type="EMBL" id="AXH95134.1"/>
    </source>
</evidence>
<comment type="function">
    <text evidence="1">Iron-sulfur subunit of the cytochrome bc1 complex, an essential component of the respiratory electron transport chain required for ATP synthesis. The bc1 complex catalyzes the oxidation of menaquinol and the reduction of cytochrome c in the respiratory chain. The bc1 complex operates through a Q-cycle mechanism that couples electron transfer to generation of the proton gradient that drives ATP synthesis.</text>
</comment>
<sequence>MTQPTSAAPCACGTSRRRLLQGAGAVSVAGASAALLSACGGRSSPSAASTAADGALVVPAADTGVGSSTYYRDAKIIVSQPQEGDFVAFGSTCPHAGCAVSEREGAVLVCPCHGSRFDPATGDVVQGPATTGLTVLDVTVDGGDLLVRG</sequence>
<dbReference type="InterPro" id="IPR036922">
    <property type="entry name" value="Rieske_2Fe-2S_sf"/>
</dbReference>
<evidence type="ECO:0000256" key="9">
    <source>
        <dbReference type="ARBA" id="ARBA00034078"/>
    </source>
</evidence>
<gene>
    <name evidence="11" type="ORF">DV701_02285</name>
</gene>
<dbReference type="Pfam" id="PF00355">
    <property type="entry name" value="Rieske"/>
    <property type="match status" value="1"/>
</dbReference>
<dbReference type="EMBL" id="CP031229">
    <property type="protein sequence ID" value="AXH95134.1"/>
    <property type="molecule type" value="Genomic_DNA"/>
</dbReference>
<dbReference type="GO" id="GO:0051537">
    <property type="term" value="F:2 iron, 2 sulfur cluster binding"/>
    <property type="evidence" value="ECO:0007669"/>
    <property type="project" value="UniProtKB-KW"/>
</dbReference>
<dbReference type="PROSITE" id="PS51318">
    <property type="entry name" value="TAT"/>
    <property type="match status" value="1"/>
</dbReference>
<dbReference type="GO" id="GO:0004497">
    <property type="term" value="F:monooxygenase activity"/>
    <property type="evidence" value="ECO:0007669"/>
    <property type="project" value="UniProtKB-ARBA"/>
</dbReference>
<dbReference type="Gene3D" id="2.102.10.10">
    <property type="entry name" value="Rieske [2Fe-2S] iron-sulphur domain"/>
    <property type="match status" value="1"/>
</dbReference>
<dbReference type="InterPro" id="IPR014349">
    <property type="entry name" value="Rieske_Fe-S_prot"/>
</dbReference>
<comment type="cofactor">
    <cofactor evidence="9">
        <name>[2Fe-2S] cluster</name>
        <dbReference type="ChEBI" id="CHEBI:190135"/>
    </cofactor>
</comment>
<evidence type="ECO:0000256" key="4">
    <source>
        <dbReference type="ARBA" id="ARBA00022723"/>
    </source>
</evidence>
<evidence type="ECO:0000256" key="6">
    <source>
        <dbReference type="ARBA" id="ARBA00023014"/>
    </source>
</evidence>
<dbReference type="CDD" id="cd03467">
    <property type="entry name" value="Rieske"/>
    <property type="match status" value="1"/>
</dbReference>
<evidence type="ECO:0000256" key="5">
    <source>
        <dbReference type="ARBA" id="ARBA00023004"/>
    </source>
</evidence>
<dbReference type="InterPro" id="IPR017941">
    <property type="entry name" value="Rieske_2Fe-2S"/>
</dbReference>
<proteinExistence type="predicted"/>
<dbReference type="RefSeq" id="WP_114926899.1">
    <property type="nucleotide sequence ID" value="NZ_CP031229.1"/>
</dbReference>
<dbReference type="GO" id="GO:0046872">
    <property type="term" value="F:metal ion binding"/>
    <property type="evidence" value="ECO:0007669"/>
    <property type="project" value="UniProtKB-KW"/>
</dbReference>
<dbReference type="KEGG" id="orn:DV701_02285"/>
<dbReference type="PRINTS" id="PR00162">
    <property type="entry name" value="RIESKE"/>
</dbReference>
<keyword evidence="5" id="KW-0408">Iron</keyword>
<keyword evidence="4" id="KW-0479">Metal-binding</keyword>
<evidence type="ECO:0000256" key="1">
    <source>
        <dbReference type="ARBA" id="ARBA00002494"/>
    </source>
</evidence>
<dbReference type="AlphaFoldDB" id="A0A345NJC6"/>
<dbReference type="SUPFAM" id="SSF50022">
    <property type="entry name" value="ISP domain"/>
    <property type="match status" value="1"/>
</dbReference>